<dbReference type="Proteomes" id="UP000037146">
    <property type="component" value="Unassembled WGS sequence"/>
</dbReference>
<keyword evidence="3" id="KW-1185">Reference proteome</keyword>
<feature type="transmembrane region" description="Helical" evidence="1">
    <location>
        <begin position="62"/>
        <end position="81"/>
    </location>
</feature>
<comment type="caution">
    <text evidence="2">The sequence shown here is derived from an EMBL/GenBank/DDBJ whole genome shotgun (WGS) entry which is preliminary data.</text>
</comment>
<gene>
    <name evidence="2" type="ORF">AC625_24705</name>
</gene>
<name>A0A0K9G5K4_9BACI</name>
<dbReference type="EMBL" id="LFZW01000003">
    <property type="protein sequence ID" value="KMY41487.1"/>
    <property type="molecule type" value="Genomic_DNA"/>
</dbReference>
<accession>A0A0K9G5K4</accession>
<proteinExistence type="predicted"/>
<evidence type="ECO:0008006" key="4">
    <source>
        <dbReference type="Google" id="ProtNLM"/>
    </source>
</evidence>
<keyword evidence="1" id="KW-0472">Membrane</keyword>
<organism evidence="2 3">
    <name type="scientific">Peribacillus loiseleuriae</name>
    <dbReference type="NCBI Taxonomy" id="1679170"/>
    <lineage>
        <taxon>Bacteria</taxon>
        <taxon>Bacillati</taxon>
        <taxon>Bacillota</taxon>
        <taxon>Bacilli</taxon>
        <taxon>Bacillales</taxon>
        <taxon>Bacillaceae</taxon>
        <taxon>Peribacillus</taxon>
    </lineage>
</organism>
<reference evidence="3" key="1">
    <citation type="submission" date="2015-07" db="EMBL/GenBank/DDBJ databases">
        <title>Genome sequencing project for genomic taxonomy and phylogenomics of Bacillus-like bacteria.</title>
        <authorList>
            <person name="Liu B."/>
            <person name="Wang J."/>
            <person name="Zhu Y."/>
            <person name="Liu G."/>
            <person name="Chen Q."/>
            <person name="Chen Z."/>
            <person name="Lan J."/>
            <person name="Che J."/>
            <person name="Ge C."/>
            <person name="Shi H."/>
            <person name="Pan Z."/>
            <person name="Liu X."/>
        </authorList>
    </citation>
    <scope>NUCLEOTIDE SEQUENCE [LARGE SCALE GENOMIC DNA]</scope>
    <source>
        <strain evidence="3">FJAT-27997</strain>
    </source>
</reference>
<evidence type="ECO:0000313" key="2">
    <source>
        <dbReference type="EMBL" id="KMY41487.1"/>
    </source>
</evidence>
<feature type="transmembrane region" description="Helical" evidence="1">
    <location>
        <begin position="36"/>
        <end position="56"/>
    </location>
</feature>
<dbReference type="STRING" id="1679170.AC625_24705"/>
<dbReference type="PATRIC" id="fig|1679170.3.peg.5553"/>
<evidence type="ECO:0000256" key="1">
    <source>
        <dbReference type="SAM" id="Phobius"/>
    </source>
</evidence>
<evidence type="ECO:0000313" key="3">
    <source>
        <dbReference type="Proteomes" id="UP000037146"/>
    </source>
</evidence>
<dbReference type="InterPro" id="IPR025608">
    <property type="entry name" value="TcpE"/>
</dbReference>
<dbReference type="RefSeq" id="WP_049684077.1">
    <property type="nucleotide sequence ID" value="NZ_LFZW01000003.1"/>
</dbReference>
<sequence>MRAAAYSYRKFFKYPLKIWKIGKSEKSLVFSKGIEIRQIIVSLFLFGVFFLFRGSINQVLPTTLQLAFYAVLPWMIAGAICRSKLDGKRLDRFFIGYFRYMYNRRFSYSSHKPVYQPQMKKAQSYERIQ</sequence>
<keyword evidence="1" id="KW-0812">Transmembrane</keyword>
<protein>
    <recommendedName>
        <fullName evidence="4">Conjugal transfer protein</fullName>
    </recommendedName>
</protein>
<dbReference type="AlphaFoldDB" id="A0A0K9G5K4"/>
<keyword evidence="1" id="KW-1133">Transmembrane helix</keyword>
<dbReference type="Pfam" id="PF12648">
    <property type="entry name" value="TcpE"/>
    <property type="match status" value="1"/>
</dbReference>